<dbReference type="EMBL" id="CAKMMG010000002">
    <property type="protein sequence ID" value="CAH1205125.1"/>
    <property type="molecule type" value="Genomic_DNA"/>
</dbReference>
<sequence length="407" mass="44617">MKYEFSARAHTLLSSPLLSIRTQTRRSTLISLAEELPAEELFPLSLLAETASTVISADASALQYGDPEGYGPLRDWLTGDWLKGKGVAAPEGGVLLTTGSQQAIDLLSRVYIDPGDRVLVENPTSPGFLQALRMQGAVIIPVQGDRDGLLPDHLRTQIRQHRPKMLFATPSYTNPSGILWSLERRKEVLELCIQNNVLIVEDDSYGDLHFQKAGPGGSPAVRYPSLYALENVSQGGHVLYIGSFSKTVAPALRTGWAAGSRELIGMMTAAKQMADWQSSSLNQRLLHHLLDVTAFDLREHIAVLNREYNTRLKLMAELLKRPAWKNSDYALPEGGMFLWVSLPEGLDAMTLLKASLAKGVAFLPGQLCSVNGGGNRIRLNFSHPGRDELLLGMNLMSEAVTEFTARS</sequence>
<evidence type="ECO:0000256" key="3">
    <source>
        <dbReference type="ARBA" id="ARBA00022679"/>
    </source>
</evidence>
<dbReference type="PANTHER" id="PTHR42790:SF19">
    <property type="entry name" value="KYNURENINE_ALPHA-AMINOADIPATE AMINOTRANSFERASE, MITOCHONDRIAL"/>
    <property type="match status" value="1"/>
</dbReference>
<keyword evidence="2 6" id="KW-0032">Aminotransferase</keyword>
<evidence type="ECO:0000256" key="1">
    <source>
        <dbReference type="ARBA" id="ARBA00001933"/>
    </source>
</evidence>
<dbReference type="InterPro" id="IPR004839">
    <property type="entry name" value="Aminotransferase_I/II_large"/>
</dbReference>
<evidence type="ECO:0000313" key="7">
    <source>
        <dbReference type="Proteomes" id="UP000838324"/>
    </source>
</evidence>
<dbReference type="GO" id="GO:0047536">
    <property type="term" value="F:2-aminoadipate transaminase activity"/>
    <property type="evidence" value="ECO:0007669"/>
    <property type="project" value="UniProtKB-EC"/>
</dbReference>
<comment type="cofactor">
    <cofactor evidence="1">
        <name>pyridoxal 5'-phosphate</name>
        <dbReference type="ChEBI" id="CHEBI:597326"/>
    </cofactor>
</comment>
<evidence type="ECO:0000256" key="2">
    <source>
        <dbReference type="ARBA" id="ARBA00022576"/>
    </source>
</evidence>
<proteinExistence type="predicted"/>
<dbReference type="Gene3D" id="3.90.1150.10">
    <property type="entry name" value="Aspartate Aminotransferase, domain 1"/>
    <property type="match status" value="1"/>
</dbReference>
<evidence type="ECO:0000259" key="5">
    <source>
        <dbReference type="Pfam" id="PF00155"/>
    </source>
</evidence>
<keyword evidence="4" id="KW-0663">Pyridoxal phosphate</keyword>
<dbReference type="Pfam" id="PF00155">
    <property type="entry name" value="Aminotran_1_2"/>
    <property type="match status" value="1"/>
</dbReference>
<dbReference type="Proteomes" id="UP000838324">
    <property type="component" value="Unassembled WGS sequence"/>
</dbReference>
<evidence type="ECO:0000256" key="4">
    <source>
        <dbReference type="ARBA" id="ARBA00022898"/>
    </source>
</evidence>
<dbReference type="CDD" id="cd00609">
    <property type="entry name" value="AAT_like"/>
    <property type="match status" value="1"/>
</dbReference>
<comment type="caution">
    <text evidence="6">The sequence shown here is derived from an EMBL/GenBank/DDBJ whole genome shotgun (WGS) entry which is preliminary data.</text>
</comment>
<dbReference type="EC" id="2.6.1.39" evidence="6"/>
<dbReference type="RefSeq" id="WP_236333694.1">
    <property type="nucleotide sequence ID" value="NZ_CAKMMG010000002.1"/>
</dbReference>
<dbReference type="InterPro" id="IPR015424">
    <property type="entry name" value="PyrdxlP-dep_Trfase"/>
</dbReference>
<organism evidence="6 7">
    <name type="scientific">Paenibacillus auburnensis</name>
    <dbReference type="NCBI Taxonomy" id="2905649"/>
    <lineage>
        <taxon>Bacteria</taxon>
        <taxon>Bacillati</taxon>
        <taxon>Bacillota</taxon>
        <taxon>Bacilli</taxon>
        <taxon>Bacillales</taxon>
        <taxon>Paenibacillaceae</taxon>
        <taxon>Paenibacillus</taxon>
    </lineage>
</organism>
<dbReference type="Gene3D" id="3.40.640.10">
    <property type="entry name" value="Type I PLP-dependent aspartate aminotransferase-like (Major domain)"/>
    <property type="match status" value="1"/>
</dbReference>
<keyword evidence="7" id="KW-1185">Reference proteome</keyword>
<dbReference type="InterPro" id="IPR015421">
    <property type="entry name" value="PyrdxlP-dep_Trfase_major"/>
</dbReference>
<dbReference type="SUPFAM" id="SSF53383">
    <property type="entry name" value="PLP-dependent transferases"/>
    <property type="match status" value="1"/>
</dbReference>
<name>A0ABM9C675_9BACL</name>
<keyword evidence="3 6" id="KW-0808">Transferase</keyword>
<protein>
    <submittedName>
        <fullName evidence="6">2-aminoadipate transaminase</fullName>
        <ecNumber evidence="6">2.6.1.39</ecNumber>
    </submittedName>
</protein>
<dbReference type="InterPro" id="IPR050859">
    <property type="entry name" value="Class-I_PLP-dep_aminotransf"/>
</dbReference>
<accession>A0ABM9C675</accession>
<reference evidence="6" key="1">
    <citation type="submission" date="2022-01" db="EMBL/GenBank/DDBJ databases">
        <authorList>
            <person name="Criscuolo A."/>
        </authorList>
    </citation>
    <scope>NUCLEOTIDE SEQUENCE</scope>
    <source>
        <strain evidence="6">CIP111892</strain>
    </source>
</reference>
<evidence type="ECO:0000313" key="6">
    <source>
        <dbReference type="EMBL" id="CAH1205125.1"/>
    </source>
</evidence>
<dbReference type="InterPro" id="IPR015422">
    <property type="entry name" value="PyrdxlP-dep_Trfase_small"/>
</dbReference>
<feature type="domain" description="Aminotransferase class I/classII large" evidence="5">
    <location>
        <begin position="53"/>
        <end position="383"/>
    </location>
</feature>
<dbReference type="PANTHER" id="PTHR42790">
    <property type="entry name" value="AMINOTRANSFERASE"/>
    <property type="match status" value="1"/>
</dbReference>
<gene>
    <name evidence="6" type="primary">lysN_2</name>
    <name evidence="6" type="ORF">PAECIP111892_02631</name>
</gene>